<dbReference type="WBParaSite" id="EEL_0000037401-mRNA-1">
    <property type="protein sequence ID" value="EEL_0000037401-mRNA-1"/>
    <property type="gene ID" value="EEL_0000037401"/>
</dbReference>
<comment type="similarity">
    <text evidence="1">Belongs to the MIF family.</text>
</comment>
<dbReference type="Proteomes" id="UP000050640">
    <property type="component" value="Unplaced"/>
</dbReference>
<dbReference type="SUPFAM" id="SSF55331">
    <property type="entry name" value="Tautomerase/MIF"/>
    <property type="match status" value="1"/>
</dbReference>
<evidence type="ECO:0000256" key="1">
    <source>
        <dbReference type="ARBA" id="ARBA00005851"/>
    </source>
</evidence>
<dbReference type="InterPro" id="IPR014347">
    <property type="entry name" value="Tautomerase/MIF_sf"/>
</dbReference>
<keyword evidence="2" id="KW-1185">Reference proteome</keyword>
<dbReference type="Gene3D" id="3.30.429.10">
    <property type="entry name" value="Macrophage Migration Inhibitory Factor"/>
    <property type="match status" value="1"/>
</dbReference>
<reference evidence="3" key="1">
    <citation type="submission" date="2017-02" db="UniProtKB">
        <authorList>
            <consortium name="WormBaseParasite"/>
        </authorList>
    </citation>
    <scope>IDENTIFICATION</scope>
</reference>
<evidence type="ECO:0000313" key="3">
    <source>
        <dbReference type="WBParaSite" id="EEL_0000037401-mRNA-1"/>
    </source>
</evidence>
<name>A0A0R3RG52_9BILA</name>
<sequence length="113" mass="12761">MKIRTPESKNRYKKESTKKYRVNVKLKTLTVLGSEAKFIITPSNYPFSSFDISMIKSIGSFSADKNIQYSSLISEFMKKTLAIEPAHCIIQFVNLDPENVGCSGTTMKELAKK</sequence>
<proteinExistence type="inferred from homology"/>
<accession>A0A0R3RG52</accession>
<organism evidence="2 3">
    <name type="scientific">Elaeophora elaphi</name>
    <dbReference type="NCBI Taxonomy" id="1147741"/>
    <lineage>
        <taxon>Eukaryota</taxon>
        <taxon>Metazoa</taxon>
        <taxon>Ecdysozoa</taxon>
        <taxon>Nematoda</taxon>
        <taxon>Chromadorea</taxon>
        <taxon>Rhabditida</taxon>
        <taxon>Spirurina</taxon>
        <taxon>Spiruromorpha</taxon>
        <taxon>Filarioidea</taxon>
        <taxon>Onchocercidae</taxon>
        <taxon>Elaeophora</taxon>
    </lineage>
</organism>
<protein>
    <submittedName>
        <fullName evidence="3">Macrophage migration inhibitory factor</fullName>
    </submittedName>
</protein>
<dbReference type="Pfam" id="PF01187">
    <property type="entry name" value="MIF"/>
    <property type="match status" value="1"/>
</dbReference>
<evidence type="ECO:0000313" key="2">
    <source>
        <dbReference type="Proteomes" id="UP000050640"/>
    </source>
</evidence>
<dbReference type="STRING" id="1147741.A0A0R3RG52"/>
<dbReference type="InterPro" id="IPR001398">
    <property type="entry name" value="Macrophage_inhib_fac"/>
</dbReference>
<dbReference type="AlphaFoldDB" id="A0A0R3RG52"/>